<evidence type="ECO:0000256" key="6">
    <source>
        <dbReference type="ARBA" id="ARBA00023136"/>
    </source>
</evidence>
<feature type="transmembrane region" description="Helical" evidence="7">
    <location>
        <begin position="181"/>
        <end position="200"/>
    </location>
</feature>
<comment type="similarity">
    <text evidence="2">Belongs to the polysaccharide synthase family.</text>
</comment>
<evidence type="ECO:0000256" key="3">
    <source>
        <dbReference type="ARBA" id="ARBA00022475"/>
    </source>
</evidence>
<evidence type="ECO:0000256" key="1">
    <source>
        <dbReference type="ARBA" id="ARBA00004651"/>
    </source>
</evidence>
<protein>
    <submittedName>
        <fullName evidence="8">Lipopolysaccharide biosynthesis protein</fullName>
    </submittedName>
</protein>
<dbReference type="PANTHER" id="PTHR30250">
    <property type="entry name" value="PST FAMILY PREDICTED COLANIC ACID TRANSPORTER"/>
    <property type="match status" value="1"/>
</dbReference>
<dbReference type="Pfam" id="PF13440">
    <property type="entry name" value="Polysacc_synt_3"/>
    <property type="match status" value="1"/>
</dbReference>
<keyword evidence="6 7" id="KW-0472">Membrane</keyword>
<keyword evidence="5 7" id="KW-1133">Transmembrane helix</keyword>
<feature type="transmembrane region" description="Helical" evidence="7">
    <location>
        <begin position="419"/>
        <end position="440"/>
    </location>
</feature>
<keyword evidence="9" id="KW-1185">Reference proteome</keyword>
<keyword evidence="4 7" id="KW-0812">Transmembrane</keyword>
<evidence type="ECO:0000256" key="4">
    <source>
        <dbReference type="ARBA" id="ARBA00022692"/>
    </source>
</evidence>
<comment type="subcellular location">
    <subcellularLocation>
        <location evidence="1">Cell membrane</location>
        <topology evidence="1">Multi-pass membrane protein</topology>
    </subcellularLocation>
</comment>
<feature type="transmembrane region" description="Helical" evidence="7">
    <location>
        <begin position="292"/>
        <end position="313"/>
    </location>
</feature>
<proteinExistence type="inferred from homology"/>
<feature type="transmembrane region" description="Helical" evidence="7">
    <location>
        <begin position="152"/>
        <end position="175"/>
    </location>
</feature>
<feature type="transmembrane region" description="Helical" evidence="7">
    <location>
        <begin position="123"/>
        <end position="140"/>
    </location>
</feature>
<feature type="transmembrane region" description="Helical" evidence="7">
    <location>
        <begin position="333"/>
        <end position="350"/>
    </location>
</feature>
<evidence type="ECO:0000256" key="5">
    <source>
        <dbReference type="ARBA" id="ARBA00022989"/>
    </source>
</evidence>
<sequence>MSSLEDEGYKDLKKRTATSVIWSVARVLWSTGASFVIFVVLARLLGPADFGLFALAALFVDISRIIASAGLGDAVVRQAELTEELADTAFWANVGLSLSVALAVMGLAPLYGEMVNNPQVVDVLRALAFTLPVAALGGIHGARLTRDYKHKLFAVQTAITSIISGLAGIGAAFYGLGVWSLVVQAWTGAILGVGMAWSASRWVPGLRFSMSAFKSIATFSVSMTINQLLWLMMGRVGDLIIARAYGTAELGRYRIAWRMYELIGQIALAPIGSVAMLTFSKLQHDMEKLKAAYLRILSGAAIIAFPLILGYASLSNEIVEALFSAQWQGAGEISSVLALMIVPFVFNYISPGVLAAINRGQSIMKVAITQLVLTIAFTMLFVPYGLLAVAGAYVLRNYVTLPLQQGMLKKHTGIKMIEAAKVAVAPLSAAFAMAASVWLLKPYIANMVGQNLWATIAIGVAVGGIVYIGSIFLFGRSVIAPYLHMVQPYLSRFRKS</sequence>
<organism evidence="8 9">
    <name type="scientific">Asticcacaulis machinosus</name>
    <dbReference type="NCBI Taxonomy" id="2984211"/>
    <lineage>
        <taxon>Bacteria</taxon>
        <taxon>Pseudomonadati</taxon>
        <taxon>Pseudomonadota</taxon>
        <taxon>Alphaproteobacteria</taxon>
        <taxon>Caulobacterales</taxon>
        <taxon>Caulobacteraceae</taxon>
        <taxon>Asticcacaulis</taxon>
    </lineage>
</organism>
<dbReference type="Proteomes" id="UP001218579">
    <property type="component" value="Unassembled WGS sequence"/>
</dbReference>
<evidence type="ECO:0000256" key="2">
    <source>
        <dbReference type="ARBA" id="ARBA00007430"/>
    </source>
</evidence>
<feature type="transmembrane region" description="Helical" evidence="7">
    <location>
        <begin position="20"/>
        <end position="44"/>
    </location>
</feature>
<dbReference type="EMBL" id="JAQQKV010000002">
    <property type="protein sequence ID" value="MDC7676440.1"/>
    <property type="molecule type" value="Genomic_DNA"/>
</dbReference>
<feature type="transmembrane region" description="Helical" evidence="7">
    <location>
        <begin position="262"/>
        <end position="280"/>
    </location>
</feature>
<evidence type="ECO:0000256" key="7">
    <source>
        <dbReference type="SAM" id="Phobius"/>
    </source>
</evidence>
<dbReference type="InterPro" id="IPR050833">
    <property type="entry name" value="Poly_Biosynth_Transport"/>
</dbReference>
<feature type="transmembrane region" description="Helical" evidence="7">
    <location>
        <begin position="88"/>
        <end position="111"/>
    </location>
</feature>
<feature type="transmembrane region" description="Helical" evidence="7">
    <location>
        <begin position="371"/>
        <end position="399"/>
    </location>
</feature>
<gene>
    <name evidence="8" type="ORF">PQU98_09885</name>
</gene>
<dbReference type="PANTHER" id="PTHR30250:SF10">
    <property type="entry name" value="LIPOPOLYSACCHARIDE BIOSYNTHESIS PROTEIN WZXC"/>
    <property type="match status" value="1"/>
</dbReference>
<dbReference type="RefSeq" id="WP_272744778.1">
    <property type="nucleotide sequence ID" value="NZ_JAQQKV010000002.1"/>
</dbReference>
<evidence type="ECO:0000313" key="8">
    <source>
        <dbReference type="EMBL" id="MDC7676440.1"/>
    </source>
</evidence>
<reference evidence="8 9" key="1">
    <citation type="submission" date="2023-01" db="EMBL/GenBank/DDBJ databases">
        <title>Novel species of the genus Asticcacaulis isolated from rivers.</title>
        <authorList>
            <person name="Lu H."/>
        </authorList>
    </citation>
    <scope>NUCLEOTIDE SEQUENCE [LARGE SCALE GENOMIC DNA]</scope>
    <source>
        <strain evidence="8 9">LKC15W</strain>
    </source>
</reference>
<feature type="transmembrane region" description="Helical" evidence="7">
    <location>
        <begin position="452"/>
        <end position="475"/>
    </location>
</feature>
<dbReference type="CDD" id="cd13127">
    <property type="entry name" value="MATE_tuaB_like"/>
    <property type="match status" value="1"/>
</dbReference>
<evidence type="ECO:0000313" key="9">
    <source>
        <dbReference type="Proteomes" id="UP001218579"/>
    </source>
</evidence>
<comment type="caution">
    <text evidence="8">The sequence shown here is derived from an EMBL/GenBank/DDBJ whole genome shotgun (WGS) entry which is preliminary data.</text>
</comment>
<accession>A0ABT5HJL3</accession>
<feature type="transmembrane region" description="Helical" evidence="7">
    <location>
        <begin position="212"/>
        <end position="233"/>
    </location>
</feature>
<keyword evidence="3" id="KW-1003">Cell membrane</keyword>
<name>A0ABT5HJL3_9CAUL</name>
<feature type="transmembrane region" description="Helical" evidence="7">
    <location>
        <begin position="50"/>
        <end position="76"/>
    </location>
</feature>